<evidence type="ECO:0000313" key="2">
    <source>
        <dbReference type="Proteomes" id="UP000292373"/>
    </source>
</evidence>
<reference evidence="1 2" key="1">
    <citation type="submission" date="2019-01" db="EMBL/GenBank/DDBJ databases">
        <title>Lactibacter flavus gen. nov., sp. nov., a novel bacterium of the family Propionibacteriaceae isolated from raw milk and dairy products.</title>
        <authorList>
            <person name="Huptas C."/>
            <person name="Wenning M."/>
            <person name="Breitenwieser F."/>
            <person name="Doll E."/>
            <person name="Von Neubeck M."/>
            <person name="Busse H.-J."/>
            <person name="Scherer S."/>
        </authorList>
    </citation>
    <scope>NUCLEOTIDE SEQUENCE [LARGE SCALE GENOMIC DNA]</scope>
    <source>
        <strain evidence="1 2">KCTC 33808</strain>
    </source>
</reference>
<accession>A0A4V2JSI4</accession>
<name>A0A4V2JSI4_9ACTN</name>
<keyword evidence="2" id="KW-1185">Reference proteome</keyword>
<comment type="caution">
    <text evidence="1">The sequence shown here is derived from an EMBL/GenBank/DDBJ whole genome shotgun (WGS) entry which is preliminary data.</text>
</comment>
<dbReference type="AlphaFoldDB" id="A0A4V2JSI4"/>
<gene>
    <name evidence="1" type="ORF">ET989_06460</name>
</gene>
<organism evidence="1 2">
    <name type="scientific">Propioniciclava sinopodophylli</name>
    <dbReference type="NCBI Taxonomy" id="1837344"/>
    <lineage>
        <taxon>Bacteria</taxon>
        <taxon>Bacillati</taxon>
        <taxon>Actinomycetota</taxon>
        <taxon>Actinomycetes</taxon>
        <taxon>Propionibacteriales</taxon>
        <taxon>Propionibacteriaceae</taxon>
        <taxon>Propioniciclava</taxon>
    </lineage>
</organism>
<protein>
    <submittedName>
        <fullName evidence="1">DUF1643 domain-containing protein</fullName>
    </submittedName>
</protein>
<sequence>MAERGTLLVIGSNPPAETSGQRTLARVQQVATILDFEEAVLANLFALPTYRSGGIADLGRSPDGWLDARSALVSGLDDCDGVLLAYGTQEPSGEARAHHREQVRWLDEQIEDRSLPTWWVGGAPRHPSRWQRYTWRELPGVEFREALERSLCHVPTA</sequence>
<dbReference type="RefSeq" id="WP_131167725.1">
    <property type="nucleotide sequence ID" value="NZ_SDMQ01000005.1"/>
</dbReference>
<dbReference type="EMBL" id="SDMQ01000005">
    <property type="protein sequence ID" value="TBT85384.1"/>
    <property type="molecule type" value="Genomic_DNA"/>
</dbReference>
<proteinExistence type="predicted"/>
<dbReference type="InterPro" id="IPR012441">
    <property type="entry name" value="DUF1643"/>
</dbReference>
<dbReference type="OrthoDB" id="4951443at2"/>
<dbReference type="Proteomes" id="UP000292373">
    <property type="component" value="Unassembled WGS sequence"/>
</dbReference>
<dbReference type="Pfam" id="PF07799">
    <property type="entry name" value="DUF1643"/>
    <property type="match status" value="1"/>
</dbReference>
<evidence type="ECO:0000313" key="1">
    <source>
        <dbReference type="EMBL" id="TBT85384.1"/>
    </source>
</evidence>